<evidence type="ECO:0000313" key="2">
    <source>
        <dbReference type="EMBL" id="PSR76493.1"/>
    </source>
</evidence>
<proteinExistence type="predicted"/>
<dbReference type="InterPro" id="IPR012349">
    <property type="entry name" value="Split_barrel_FMN-bd"/>
</dbReference>
<gene>
    <name evidence="2" type="ORF">PHLCEN_2v8396</name>
</gene>
<evidence type="ECO:0000313" key="3">
    <source>
        <dbReference type="Proteomes" id="UP000186601"/>
    </source>
</evidence>
<protein>
    <recommendedName>
        <fullName evidence="1">General stress protein FMN-binding split barrel domain-containing protein</fullName>
    </recommendedName>
</protein>
<dbReference type="Pfam" id="PF16242">
    <property type="entry name" value="Pyrid_ox_like"/>
    <property type="match status" value="1"/>
</dbReference>
<accession>A0A2R6NTS8</accession>
<dbReference type="Gene3D" id="2.30.110.10">
    <property type="entry name" value="Electron Transport, Fmn-binding Protein, Chain A"/>
    <property type="match status" value="1"/>
</dbReference>
<sequence length="310" mass="34585">MSSYNKELDPYSTKAKEANANLTPQQKIDGLHAIVKKVKTAMLTTRDTDGHMHSRAMAPAGPYVATQVNLVFIANKASHKFEEIKNDAHVNVSFYDEQNTNWASYCGIAKVSQDKDLIAKHWSSMTSAWFGDLKDGVHKGDQHDPRVTVIEILVDEVRYWLSTESTVAKMVDISTAALTGRASAPGELRTIGKEEHQEITDILLDEGCCKEKQITAASRVPRWVSPGPGYAFFEEGSTREVEYCNDLKSRFWRTTGQMEPADAEVSCATRAKALPPREIRTRTRETRIPPTSDVETVVLAFSGFQCEEII</sequence>
<dbReference type="PANTHER" id="PTHR34818">
    <property type="entry name" value="PROTEIN BLI-3"/>
    <property type="match status" value="1"/>
</dbReference>
<reference evidence="2 3" key="1">
    <citation type="submission" date="2018-02" db="EMBL/GenBank/DDBJ databases">
        <title>Genome sequence of the basidiomycete white-rot fungus Phlebia centrifuga.</title>
        <authorList>
            <person name="Granchi Z."/>
            <person name="Peng M."/>
            <person name="de Vries R.P."/>
            <person name="Hilden K."/>
            <person name="Makela M.R."/>
            <person name="Grigoriev I."/>
            <person name="Riley R."/>
        </authorList>
    </citation>
    <scope>NUCLEOTIDE SEQUENCE [LARGE SCALE GENOMIC DNA]</scope>
    <source>
        <strain evidence="2 3">FBCC195</strain>
    </source>
</reference>
<dbReference type="InterPro" id="IPR052917">
    <property type="entry name" value="Stress-Dev_Protein"/>
</dbReference>
<dbReference type="OrthoDB" id="434253at2759"/>
<dbReference type="STRING" id="98765.A0A2R6NTS8"/>
<dbReference type="AlphaFoldDB" id="A0A2R6NTS8"/>
<comment type="caution">
    <text evidence="2">The sequence shown here is derived from an EMBL/GenBank/DDBJ whole genome shotgun (WGS) entry which is preliminary data.</text>
</comment>
<dbReference type="InterPro" id="IPR038725">
    <property type="entry name" value="YdaG_split_barrel_FMN-bd"/>
</dbReference>
<organism evidence="2 3">
    <name type="scientific">Hermanssonia centrifuga</name>
    <dbReference type="NCBI Taxonomy" id="98765"/>
    <lineage>
        <taxon>Eukaryota</taxon>
        <taxon>Fungi</taxon>
        <taxon>Dikarya</taxon>
        <taxon>Basidiomycota</taxon>
        <taxon>Agaricomycotina</taxon>
        <taxon>Agaricomycetes</taxon>
        <taxon>Polyporales</taxon>
        <taxon>Meruliaceae</taxon>
        <taxon>Hermanssonia</taxon>
    </lineage>
</organism>
<dbReference type="Proteomes" id="UP000186601">
    <property type="component" value="Unassembled WGS sequence"/>
</dbReference>
<name>A0A2R6NTS8_9APHY</name>
<evidence type="ECO:0000259" key="1">
    <source>
        <dbReference type="Pfam" id="PF16242"/>
    </source>
</evidence>
<keyword evidence="3" id="KW-1185">Reference proteome</keyword>
<feature type="domain" description="General stress protein FMN-binding split barrel" evidence="1">
    <location>
        <begin position="28"/>
        <end position="181"/>
    </location>
</feature>
<dbReference type="EMBL" id="MLYV02000842">
    <property type="protein sequence ID" value="PSR76493.1"/>
    <property type="molecule type" value="Genomic_DNA"/>
</dbReference>
<dbReference type="SUPFAM" id="SSF50475">
    <property type="entry name" value="FMN-binding split barrel"/>
    <property type="match status" value="1"/>
</dbReference>
<dbReference type="PANTHER" id="PTHR34818:SF1">
    <property type="entry name" value="PROTEIN BLI-3"/>
    <property type="match status" value="1"/>
</dbReference>